<feature type="compositionally biased region" description="Basic and acidic residues" evidence="1">
    <location>
        <begin position="83"/>
        <end position="107"/>
    </location>
</feature>
<dbReference type="AlphaFoldDB" id="A0A8X7RHX0"/>
<keyword evidence="3" id="KW-1185">Reference proteome</keyword>
<organism evidence="2 3">
    <name type="scientific">Brassica carinata</name>
    <name type="common">Ethiopian mustard</name>
    <name type="synonym">Abyssinian cabbage</name>
    <dbReference type="NCBI Taxonomy" id="52824"/>
    <lineage>
        <taxon>Eukaryota</taxon>
        <taxon>Viridiplantae</taxon>
        <taxon>Streptophyta</taxon>
        <taxon>Embryophyta</taxon>
        <taxon>Tracheophyta</taxon>
        <taxon>Spermatophyta</taxon>
        <taxon>Magnoliopsida</taxon>
        <taxon>eudicotyledons</taxon>
        <taxon>Gunneridae</taxon>
        <taxon>Pentapetalae</taxon>
        <taxon>rosids</taxon>
        <taxon>malvids</taxon>
        <taxon>Brassicales</taxon>
        <taxon>Brassicaceae</taxon>
        <taxon>Brassiceae</taxon>
        <taxon>Brassica</taxon>
    </lineage>
</organism>
<dbReference type="OrthoDB" id="852337at2759"/>
<gene>
    <name evidence="2" type="ORF">Bca52824_046812</name>
</gene>
<evidence type="ECO:0000256" key="1">
    <source>
        <dbReference type="SAM" id="MobiDB-lite"/>
    </source>
</evidence>
<feature type="compositionally biased region" description="Low complexity" evidence="1">
    <location>
        <begin position="253"/>
        <end position="265"/>
    </location>
</feature>
<feature type="region of interest" description="Disordered" evidence="1">
    <location>
        <begin position="251"/>
        <end position="278"/>
    </location>
</feature>
<feature type="region of interest" description="Disordered" evidence="1">
    <location>
        <begin position="61"/>
        <end position="189"/>
    </location>
</feature>
<protein>
    <submittedName>
        <fullName evidence="2">Uncharacterized protein</fullName>
    </submittedName>
</protein>
<feature type="compositionally biased region" description="Basic and acidic residues" evidence="1">
    <location>
        <begin position="114"/>
        <end position="127"/>
    </location>
</feature>
<feature type="compositionally biased region" description="Basic and acidic residues" evidence="1">
    <location>
        <begin position="61"/>
        <end position="70"/>
    </location>
</feature>
<feature type="compositionally biased region" description="Basic residues" evidence="1">
    <location>
        <begin position="321"/>
        <end position="335"/>
    </location>
</feature>
<dbReference type="Proteomes" id="UP000886595">
    <property type="component" value="Unassembled WGS sequence"/>
</dbReference>
<sequence length="679" mass="78348">MTIRAIGNELGIVEDCVPSRARVRVLINGLNPLEMVRDILLPSGETKQCFSLTHEKNDCPFLDNTRDRSPKRLGISQNNTMIRLDDRRRKYEERKREQEPKDPHYRENPTPYARRIEYSKRKEDSRYHSRQNQSYALVTSEYCRGREENSRRPLSQTPAASVRTGSRRENPVSEHPSRELETRYNDKRHARLEQENLRSHDSGSKSIQAPVIPAAVLTSTYLRRSLPARTSTGSSRLQDIEIQYFEETMNRIPIGSNSRPSGSRPPGAPLSPPDVISPIRTLSEDRRHVSLRLGPLRTSSPSDVPIHSRLSEGPRIITRSVGKKKTANATQKKRVTSSPTQGISLKKRRVSKTQSSPKRRTPAQTEYIYHFTVPPNGTSGGLSLSWKQDVQVDILSSSPNIIDTSITLQQKSMFVSFIYGPPSAANRADFWNKLTEVDHRPILIHLNQTKRRKRGLFRFDRRLKDNTEIKELVEEHWTSLSYESVLSKICRIRRKIMEWTKAQNLNSKQVIMDTQAKLEEALSKTTPDLIEIGTLSAKLDKAFTDEELFWKQRSRIQWLHSGDRNSSFFHAVTRERRTINKFSVIEKPNGHAVFEEEQIVTTITDYYTELFSSQQNTSLQVLDEEFSLISILYPTLLVIFPLNSSRVWEILWLTLLQKQHYIPFLALLCWMSEVLCLFL</sequence>
<dbReference type="EMBL" id="JAAMPC010000010">
    <property type="protein sequence ID" value="KAG2287208.1"/>
    <property type="molecule type" value="Genomic_DNA"/>
</dbReference>
<evidence type="ECO:0000313" key="3">
    <source>
        <dbReference type="Proteomes" id="UP000886595"/>
    </source>
</evidence>
<feature type="compositionally biased region" description="Basic and acidic residues" evidence="1">
    <location>
        <begin position="166"/>
        <end position="189"/>
    </location>
</feature>
<feature type="region of interest" description="Disordered" evidence="1">
    <location>
        <begin position="294"/>
        <end position="363"/>
    </location>
</feature>
<accession>A0A8X7RHX0</accession>
<comment type="caution">
    <text evidence="2">The sequence shown here is derived from an EMBL/GenBank/DDBJ whole genome shotgun (WGS) entry which is preliminary data.</text>
</comment>
<evidence type="ECO:0000313" key="2">
    <source>
        <dbReference type="EMBL" id="KAG2287208.1"/>
    </source>
</evidence>
<proteinExistence type="predicted"/>
<feature type="compositionally biased region" description="Basic residues" evidence="1">
    <location>
        <begin position="345"/>
        <end position="361"/>
    </location>
</feature>
<name>A0A8X7RHX0_BRACI</name>
<reference evidence="2 3" key="1">
    <citation type="submission" date="2020-02" db="EMBL/GenBank/DDBJ databases">
        <authorList>
            <person name="Ma Q."/>
            <person name="Huang Y."/>
            <person name="Song X."/>
            <person name="Pei D."/>
        </authorList>
    </citation>
    <scope>NUCLEOTIDE SEQUENCE [LARGE SCALE GENOMIC DNA]</scope>
    <source>
        <strain evidence="2">Sxm20200214</strain>
        <tissue evidence="2">Leaf</tissue>
    </source>
</reference>